<keyword evidence="3" id="KW-1185">Reference proteome</keyword>
<proteinExistence type="predicted"/>
<evidence type="ECO:0000313" key="2">
    <source>
        <dbReference type="EMBL" id="PAV63940.1"/>
    </source>
</evidence>
<feature type="region of interest" description="Disordered" evidence="1">
    <location>
        <begin position="1"/>
        <end position="44"/>
    </location>
</feature>
<organism evidence="2 3">
    <name type="scientific">Diploscapter pachys</name>
    <dbReference type="NCBI Taxonomy" id="2018661"/>
    <lineage>
        <taxon>Eukaryota</taxon>
        <taxon>Metazoa</taxon>
        <taxon>Ecdysozoa</taxon>
        <taxon>Nematoda</taxon>
        <taxon>Chromadorea</taxon>
        <taxon>Rhabditida</taxon>
        <taxon>Rhabditina</taxon>
        <taxon>Rhabditomorpha</taxon>
        <taxon>Rhabditoidea</taxon>
        <taxon>Rhabditidae</taxon>
        <taxon>Diploscapter</taxon>
    </lineage>
</organism>
<feature type="compositionally biased region" description="Basic and acidic residues" evidence="1">
    <location>
        <begin position="1"/>
        <end position="18"/>
    </location>
</feature>
<protein>
    <submittedName>
        <fullName evidence="2">Uncharacterized protein</fullName>
    </submittedName>
</protein>
<comment type="caution">
    <text evidence="2">The sequence shown here is derived from an EMBL/GenBank/DDBJ whole genome shotgun (WGS) entry which is preliminary data.</text>
</comment>
<sequence>MIMTNEDEKGRIPPHEAMGETGVAAPPPPSTSAEISEEDPERSALLESEAAQKLNSGKSDENLVGFI</sequence>
<accession>A0A2A2JQJ6</accession>
<name>A0A2A2JQJ6_9BILA</name>
<dbReference type="AlphaFoldDB" id="A0A2A2JQJ6"/>
<dbReference type="Proteomes" id="UP000218231">
    <property type="component" value="Unassembled WGS sequence"/>
</dbReference>
<reference evidence="2 3" key="1">
    <citation type="journal article" date="2017" name="Curr. Biol.">
        <title>Genome architecture and evolution of a unichromosomal asexual nematode.</title>
        <authorList>
            <person name="Fradin H."/>
            <person name="Zegar C."/>
            <person name="Gutwein M."/>
            <person name="Lucas J."/>
            <person name="Kovtun M."/>
            <person name="Corcoran D."/>
            <person name="Baugh L.R."/>
            <person name="Kiontke K."/>
            <person name="Gunsalus K."/>
            <person name="Fitch D.H."/>
            <person name="Piano F."/>
        </authorList>
    </citation>
    <scope>NUCLEOTIDE SEQUENCE [LARGE SCALE GENOMIC DNA]</scope>
    <source>
        <strain evidence="2">PF1309</strain>
    </source>
</reference>
<evidence type="ECO:0000313" key="3">
    <source>
        <dbReference type="Proteomes" id="UP000218231"/>
    </source>
</evidence>
<dbReference type="EMBL" id="LIAE01010290">
    <property type="protein sequence ID" value="PAV63940.1"/>
    <property type="molecule type" value="Genomic_DNA"/>
</dbReference>
<gene>
    <name evidence="2" type="ORF">WR25_18773</name>
</gene>
<evidence type="ECO:0000256" key="1">
    <source>
        <dbReference type="SAM" id="MobiDB-lite"/>
    </source>
</evidence>